<evidence type="ECO:0000313" key="4">
    <source>
        <dbReference type="Proteomes" id="UP000272474"/>
    </source>
</evidence>
<dbReference type="RefSeq" id="WP_120674790.1">
    <property type="nucleotide sequence ID" value="NZ_RBAL01000001.1"/>
</dbReference>
<dbReference type="OrthoDB" id="9806974at2"/>
<proteinExistence type="inferred from homology"/>
<evidence type="ECO:0000313" key="3">
    <source>
        <dbReference type="EMBL" id="RKN47029.1"/>
    </source>
</evidence>
<comment type="caution">
    <text evidence="3">The sequence shown here is derived from an EMBL/GenBank/DDBJ whole genome shotgun (WGS) entry which is preliminary data.</text>
</comment>
<gene>
    <name evidence="3" type="ORF">D7294_02265</name>
</gene>
<dbReference type="EMBL" id="RBAL01000001">
    <property type="protein sequence ID" value="RKN47029.1"/>
    <property type="molecule type" value="Genomic_DNA"/>
</dbReference>
<dbReference type="PANTHER" id="PTHR43477">
    <property type="entry name" value="DIHYDROANTICAPSIN 7-DEHYDROGENASE"/>
    <property type="match status" value="1"/>
</dbReference>
<organism evidence="3 4">
    <name type="scientific">Streptomyces hoynatensis</name>
    <dbReference type="NCBI Taxonomy" id="1141874"/>
    <lineage>
        <taxon>Bacteria</taxon>
        <taxon>Bacillati</taxon>
        <taxon>Actinomycetota</taxon>
        <taxon>Actinomycetes</taxon>
        <taxon>Kitasatosporales</taxon>
        <taxon>Streptomycetaceae</taxon>
        <taxon>Streptomyces</taxon>
    </lineage>
</organism>
<evidence type="ECO:0000256" key="1">
    <source>
        <dbReference type="ARBA" id="ARBA00006484"/>
    </source>
</evidence>
<dbReference type="SUPFAM" id="SSF51735">
    <property type="entry name" value="NAD(P)-binding Rossmann-fold domains"/>
    <property type="match status" value="1"/>
</dbReference>
<reference evidence="3 4" key="1">
    <citation type="journal article" date="2014" name="Int. J. Syst. Evol. Microbiol.">
        <title>Streptomyces hoynatensis sp. nov., isolated from deep marine sediment.</title>
        <authorList>
            <person name="Veyisoglu A."/>
            <person name="Sahin N."/>
        </authorList>
    </citation>
    <scope>NUCLEOTIDE SEQUENCE [LARGE SCALE GENOMIC DNA]</scope>
    <source>
        <strain evidence="3 4">KCTC 29097</strain>
    </source>
</reference>
<dbReference type="Gene3D" id="3.40.50.720">
    <property type="entry name" value="NAD(P)-binding Rossmann-like Domain"/>
    <property type="match status" value="1"/>
</dbReference>
<dbReference type="GO" id="GO:0016491">
    <property type="term" value="F:oxidoreductase activity"/>
    <property type="evidence" value="ECO:0007669"/>
    <property type="project" value="UniProtKB-KW"/>
</dbReference>
<dbReference type="InterPro" id="IPR002347">
    <property type="entry name" value="SDR_fam"/>
</dbReference>
<dbReference type="AlphaFoldDB" id="A0A3A9ZFS3"/>
<keyword evidence="4" id="KW-1185">Reference proteome</keyword>
<keyword evidence="2" id="KW-0560">Oxidoreductase</keyword>
<protein>
    <submittedName>
        <fullName evidence="3">SDR family oxidoreductase</fullName>
    </submittedName>
</protein>
<dbReference type="PRINTS" id="PR00081">
    <property type="entry name" value="GDHRDH"/>
</dbReference>
<dbReference type="Proteomes" id="UP000272474">
    <property type="component" value="Unassembled WGS sequence"/>
</dbReference>
<sequence length="228" mass="23473">MRVVVMGGTSGIGLETARRQAAAGAEVIVTGRDPERLAAAKDVVAAAEQVDGTVEAEVSAFFERVGEFDHLVLAFSPGALGLGPVKSVELAQIRAAFEGKLFPYLQAVQQARVTGSITMVSAASARANVPGTVTFAAVNGAIDRIVSPLAAELAPVRVNAVAPGAVDTNWWSFLPEEQRTAQFAAAAETVPAKRIGHAEDIAEAIGYLIGATYVTGKVLVVDGGFTAA</sequence>
<accession>A0A3A9ZFS3</accession>
<dbReference type="Pfam" id="PF13561">
    <property type="entry name" value="adh_short_C2"/>
    <property type="match status" value="1"/>
</dbReference>
<comment type="similarity">
    <text evidence="1">Belongs to the short-chain dehydrogenases/reductases (SDR) family.</text>
</comment>
<dbReference type="InterPro" id="IPR036291">
    <property type="entry name" value="NAD(P)-bd_dom_sf"/>
</dbReference>
<name>A0A3A9ZFS3_9ACTN</name>
<dbReference type="PANTHER" id="PTHR43477:SF1">
    <property type="entry name" value="DIHYDROANTICAPSIN 7-DEHYDROGENASE"/>
    <property type="match status" value="1"/>
</dbReference>
<evidence type="ECO:0000256" key="2">
    <source>
        <dbReference type="ARBA" id="ARBA00023002"/>
    </source>
</evidence>
<dbReference type="CDD" id="cd05233">
    <property type="entry name" value="SDR_c"/>
    <property type="match status" value="1"/>
</dbReference>
<dbReference type="InterPro" id="IPR051122">
    <property type="entry name" value="SDR_DHRS6-like"/>
</dbReference>